<feature type="domain" description="PD-(D/E)XK endonuclease-like" evidence="4">
    <location>
        <begin position="7"/>
        <end position="251"/>
    </location>
</feature>
<evidence type="ECO:0000256" key="1">
    <source>
        <dbReference type="ARBA" id="ARBA00022763"/>
    </source>
</evidence>
<dbReference type="InterPro" id="IPR038726">
    <property type="entry name" value="PDDEXK_AddAB-type"/>
</dbReference>
<keyword evidence="2" id="KW-0347">Helicase</keyword>
<accession>A0A8J2TWI4</accession>
<sequence length="266" mass="30021">MVVLNALSPSRANDFLQCPLKYRFRAVDKLPEPPSKAALKGTLVHAALDALFDLPAADRQPERAGSLIAPAWETLLAAEPAHAELFSGEEELRVWLAEAERLFTNYFDLELPQRLEPSGREEFVQHTLQDGLVLRGFVDRIDIAPGGQMRVVDYKTGRQPRPQYSREAQFQMRFYAVLMLLTRGVLPHTLQLMYLGSGTVVRSRPTQEETDLALAQITDVWAEIRRAAETGRWRPVKSRLCDWCHFRPLCPAWGGTPPPAPEVELP</sequence>
<keyword evidence="3" id="KW-0234">DNA repair</keyword>
<evidence type="ECO:0000313" key="5">
    <source>
        <dbReference type="EMBL" id="GGA08715.1"/>
    </source>
</evidence>
<reference evidence="5" key="2">
    <citation type="submission" date="2020-09" db="EMBL/GenBank/DDBJ databases">
        <authorList>
            <person name="Sun Q."/>
            <person name="Zhou Y."/>
        </authorList>
    </citation>
    <scope>NUCLEOTIDE SEQUENCE</scope>
    <source>
        <strain evidence="5">CGMCC 1.12785</strain>
    </source>
</reference>
<dbReference type="EMBL" id="BMFY01000003">
    <property type="protein sequence ID" value="GGA08715.1"/>
    <property type="molecule type" value="Genomic_DNA"/>
</dbReference>
<dbReference type="InterPro" id="IPR011604">
    <property type="entry name" value="PDDEXK-like_dom_sf"/>
</dbReference>
<keyword evidence="2" id="KW-0547">Nucleotide-binding</keyword>
<evidence type="ECO:0000259" key="4">
    <source>
        <dbReference type="Pfam" id="PF12705"/>
    </source>
</evidence>
<keyword evidence="2" id="KW-0067">ATP-binding</keyword>
<dbReference type="AlphaFoldDB" id="A0A8J2TWI4"/>
<dbReference type="Gene3D" id="3.90.320.10">
    <property type="match status" value="1"/>
</dbReference>
<evidence type="ECO:0000256" key="2">
    <source>
        <dbReference type="ARBA" id="ARBA00022806"/>
    </source>
</evidence>
<gene>
    <name evidence="5" type="ORF">GCM10011333_09570</name>
</gene>
<proteinExistence type="predicted"/>
<reference evidence="5" key="1">
    <citation type="journal article" date="2014" name="Int. J. Syst. Evol. Microbiol.">
        <title>Complete genome sequence of Corynebacterium casei LMG S-19264T (=DSM 44701T), isolated from a smear-ripened cheese.</title>
        <authorList>
            <consortium name="US DOE Joint Genome Institute (JGI-PGF)"/>
            <person name="Walter F."/>
            <person name="Albersmeier A."/>
            <person name="Kalinowski J."/>
            <person name="Ruckert C."/>
        </authorList>
    </citation>
    <scope>NUCLEOTIDE SEQUENCE</scope>
    <source>
        <strain evidence="5">CGMCC 1.12785</strain>
    </source>
</reference>
<evidence type="ECO:0000313" key="6">
    <source>
        <dbReference type="Proteomes" id="UP000616114"/>
    </source>
</evidence>
<name>A0A8J2TWI4_9MICO</name>
<organism evidence="5 6">
    <name type="scientific">Sediminivirga luteola</name>
    <dbReference type="NCBI Taxonomy" id="1774748"/>
    <lineage>
        <taxon>Bacteria</taxon>
        <taxon>Bacillati</taxon>
        <taxon>Actinomycetota</taxon>
        <taxon>Actinomycetes</taxon>
        <taxon>Micrococcales</taxon>
        <taxon>Brevibacteriaceae</taxon>
        <taxon>Sediminivirga</taxon>
    </lineage>
</organism>
<protein>
    <submittedName>
        <fullName evidence="5">Recombinase RecB</fullName>
    </submittedName>
</protein>
<evidence type="ECO:0000256" key="3">
    <source>
        <dbReference type="ARBA" id="ARBA00023204"/>
    </source>
</evidence>
<keyword evidence="2" id="KW-0378">Hydrolase</keyword>
<dbReference type="Pfam" id="PF12705">
    <property type="entry name" value="PDDEXK_1"/>
    <property type="match status" value="1"/>
</dbReference>
<dbReference type="SUPFAM" id="SSF52980">
    <property type="entry name" value="Restriction endonuclease-like"/>
    <property type="match status" value="1"/>
</dbReference>
<dbReference type="InterPro" id="IPR011335">
    <property type="entry name" value="Restrct_endonuc-II-like"/>
</dbReference>
<keyword evidence="6" id="KW-1185">Reference proteome</keyword>
<comment type="caution">
    <text evidence="5">The sequence shown here is derived from an EMBL/GenBank/DDBJ whole genome shotgun (WGS) entry which is preliminary data.</text>
</comment>
<keyword evidence="1" id="KW-0227">DNA damage</keyword>
<dbReference type="GO" id="GO:0004386">
    <property type="term" value="F:helicase activity"/>
    <property type="evidence" value="ECO:0007669"/>
    <property type="project" value="UniProtKB-KW"/>
</dbReference>
<dbReference type="Proteomes" id="UP000616114">
    <property type="component" value="Unassembled WGS sequence"/>
</dbReference>
<dbReference type="RefSeq" id="WP_188549785.1">
    <property type="nucleotide sequence ID" value="NZ_BMFY01000003.1"/>
</dbReference>
<dbReference type="GO" id="GO:0006281">
    <property type="term" value="P:DNA repair"/>
    <property type="evidence" value="ECO:0007669"/>
    <property type="project" value="UniProtKB-KW"/>
</dbReference>